<dbReference type="AlphaFoldDB" id="A0AAD7CL64"/>
<dbReference type="Proteomes" id="UP001221142">
    <property type="component" value="Unassembled WGS sequence"/>
</dbReference>
<evidence type="ECO:0000313" key="2">
    <source>
        <dbReference type="EMBL" id="KAJ7651391.1"/>
    </source>
</evidence>
<name>A0AAD7CL64_9AGAR</name>
<evidence type="ECO:0000256" key="1">
    <source>
        <dbReference type="SAM" id="MobiDB-lite"/>
    </source>
</evidence>
<reference evidence="2" key="1">
    <citation type="submission" date="2023-03" db="EMBL/GenBank/DDBJ databases">
        <title>Massive genome expansion in bonnet fungi (Mycena s.s.) driven by repeated elements and novel gene families across ecological guilds.</title>
        <authorList>
            <consortium name="Lawrence Berkeley National Laboratory"/>
            <person name="Harder C.B."/>
            <person name="Miyauchi S."/>
            <person name="Viragh M."/>
            <person name="Kuo A."/>
            <person name="Thoen E."/>
            <person name="Andreopoulos B."/>
            <person name="Lu D."/>
            <person name="Skrede I."/>
            <person name="Drula E."/>
            <person name="Henrissat B."/>
            <person name="Morin E."/>
            <person name="Kohler A."/>
            <person name="Barry K."/>
            <person name="LaButti K."/>
            <person name="Morin E."/>
            <person name="Salamov A."/>
            <person name="Lipzen A."/>
            <person name="Mereny Z."/>
            <person name="Hegedus B."/>
            <person name="Baldrian P."/>
            <person name="Stursova M."/>
            <person name="Weitz H."/>
            <person name="Taylor A."/>
            <person name="Grigoriev I.V."/>
            <person name="Nagy L.G."/>
            <person name="Martin F."/>
            <person name="Kauserud H."/>
        </authorList>
    </citation>
    <scope>NUCLEOTIDE SEQUENCE</scope>
    <source>
        <strain evidence="2">9284</strain>
    </source>
</reference>
<organism evidence="2 3">
    <name type="scientific">Roridomyces roridus</name>
    <dbReference type="NCBI Taxonomy" id="1738132"/>
    <lineage>
        <taxon>Eukaryota</taxon>
        <taxon>Fungi</taxon>
        <taxon>Dikarya</taxon>
        <taxon>Basidiomycota</taxon>
        <taxon>Agaricomycotina</taxon>
        <taxon>Agaricomycetes</taxon>
        <taxon>Agaricomycetidae</taxon>
        <taxon>Agaricales</taxon>
        <taxon>Marasmiineae</taxon>
        <taxon>Mycenaceae</taxon>
        <taxon>Roridomyces</taxon>
    </lineage>
</organism>
<feature type="non-terminal residue" evidence="2">
    <location>
        <position position="179"/>
    </location>
</feature>
<proteinExistence type="predicted"/>
<dbReference type="EMBL" id="JARKIF010000001">
    <property type="protein sequence ID" value="KAJ7651391.1"/>
    <property type="molecule type" value="Genomic_DNA"/>
</dbReference>
<accession>A0AAD7CL64</accession>
<feature type="region of interest" description="Disordered" evidence="1">
    <location>
        <begin position="134"/>
        <end position="154"/>
    </location>
</feature>
<gene>
    <name evidence="2" type="ORF">FB45DRAFT_35442</name>
</gene>
<sequence>SLRTTTTLHDRADYSRESTLQHLPFFSPPALAFKLLSPVTSSRLQLRGSSQVEVGWWWGSFSRLTIALRPGDQRFRKLNLPLLLHPQRISVAASPNDFDFQTDANEAKNKNREGLRSRHTGRRHFHGLSSFEFGPHATRDQDRGTGCHRRGGYRGDVDARRMAHRRCLARMWLVSTACL</sequence>
<comment type="caution">
    <text evidence="2">The sequence shown here is derived from an EMBL/GenBank/DDBJ whole genome shotgun (WGS) entry which is preliminary data.</text>
</comment>
<evidence type="ECO:0000313" key="3">
    <source>
        <dbReference type="Proteomes" id="UP001221142"/>
    </source>
</evidence>
<keyword evidence="3" id="KW-1185">Reference proteome</keyword>
<protein>
    <submittedName>
        <fullName evidence="2">Uncharacterized protein</fullName>
    </submittedName>
</protein>